<dbReference type="Proteomes" id="UP000032452">
    <property type="component" value="Unassembled WGS sequence"/>
</dbReference>
<feature type="domain" description="ATP-dependent DNA ligase family profile" evidence="8">
    <location>
        <begin position="243"/>
        <end position="324"/>
    </location>
</feature>
<organism evidence="10 11">
    <name type="scientific">Aliterella atlantica CENA595</name>
    <dbReference type="NCBI Taxonomy" id="1618023"/>
    <lineage>
        <taxon>Bacteria</taxon>
        <taxon>Bacillati</taxon>
        <taxon>Cyanobacteriota</taxon>
        <taxon>Cyanophyceae</taxon>
        <taxon>Chroococcidiopsidales</taxon>
        <taxon>Aliterellaceae</taxon>
        <taxon>Aliterella</taxon>
    </lineage>
</organism>
<dbReference type="EMBL" id="JYON01000011">
    <property type="protein sequence ID" value="KJH71571.1"/>
    <property type="molecule type" value="Genomic_DNA"/>
</dbReference>
<evidence type="ECO:0000256" key="4">
    <source>
        <dbReference type="ARBA" id="ARBA00022763"/>
    </source>
</evidence>
<name>A0A0D8ZWF4_9CYAN</name>
<evidence type="ECO:0008006" key="12">
    <source>
        <dbReference type="Google" id="ProtNLM"/>
    </source>
</evidence>
<dbReference type="Pfam" id="PF01068">
    <property type="entry name" value="DNA_ligase_A_M"/>
    <property type="match status" value="1"/>
</dbReference>
<evidence type="ECO:0000256" key="3">
    <source>
        <dbReference type="ARBA" id="ARBA00022741"/>
    </source>
</evidence>
<dbReference type="InterPro" id="IPR036599">
    <property type="entry name" value="DNA_ligase_N_sf"/>
</dbReference>
<gene>
    <name evidence="10" type="ORF">UH38_12345</name>
</gene>
<keyword evidence="5" id="KW-0067">ATP-binding</keyword>
<comment type="caution">
    <text evidence="10">The sequence shown here is derived from an EMBL/GenBank/DDBJ whole genome shotgun (WGS) entry which is preliminary data.</text>
</comment>
<dbReference type="InterPro" id="IPR012310">
    <property type="entry name" value="DNA_ligase_ATP-dep_cent"/>
</dbReference>
<dbReference type="Gene3D" id="3.30.470.30">
    <property type="entry name" value="DNA ligase/mRNA capping enzyme"/>
    <property type="match status" value="1"/>
</dbReference>
<dbReference type="Gene3D" id="1.10.3260.10">
    <property type="entry name" value="DNA ligase, ATP-dependent, N-terminal domain"/>
    <property type="match status" value="1"/>
</dbReference>
<reference evidence="10 11" key="1">
    <citation type="submission" date="2015-02" db="EMBL/GenBank/DDBJ databases">
        <title>Draft genome of a novel marine cyanobacterium (Chroococcales) isolated from South Atlantic Ocean.</title>
        <authorList>
            <person name="Rigonato J."/>
            <person name="Alvarenga D.O."/>
            <person name="Branco L.H."/>
            <person name="Varani A.M."/>
            <person name="Brandini F.P."/>
            <person name="Fiore M.F."/>
        </authorList>
    </citation>
    <scope>NUCLEOTIDE SEQUENCE [LARGE SCALE GENOMIC DNA]</scope>
    <source>
        <strain evidence="10 11">CENA595</strain>
    </source>
</reference>
<evidence type="ECO:0000313" key="10">
    <source>
        <dbReference type="EMBL" id="KJH71571.1"/>
    </source>
</evidence>
<dbReference type="GO" id="GO:0006310">
    <property type="term" value="P:DNA recombination"/>
    <property type="evidence" value="ECO:0007669"/>
    <property type="project" value="UniProtKB-KW"/>
</dbReference>
<dbReference type="Pfam" id="PF04675">
    <property type="entry name" value="DNA_ligase_A_N"/>
    <property type="match status" value="1"/>
</dbReference>
<accession>A0A0D8ZWF4</accession>
<evidence type="ECO:0000256" key="1">
    <source>
        <dbReference type="ARBA" id="ARBA00007572"/>
    </source>
</evidence>
<dbReference type="SUPFAM" id="SSF117018">
    <property type="entry name" value="ATP-dependent DNA ligase DNA-binding domain"/>
    <property type="match status" value="1"/>
</dbReference>
<keyword evidence="6" id="KW-0233">DNA recombination</keyword>
<dbReference type="RefSeq" id="WP_045054951.1">
    <property type="nucleotide sequence ID" value="NZ_CAWMDP010000048.1"/>
</dbReference>
<evidence type="ECO:0000256" key="2">
    <source>
        <dbReference type="ARBA" id="ARBA00022598"/>
    </source>
</evidence>
<protein>
    <recommendedName>
        <fullName evidence="12">DNA ligase</fullName>
    </recommendedName>
</protein>
<dbReference type="STRING" id="1618023.UH38_12345"/>
<dbReference type="PROSITE" id="PS00697">
    <property type="entry name" value="DNA_LIGASE_A1"/>
    <property type="match status" value="1"/>
</dbReference>
<dbReference type="PANTHER" id="PTHR45674">
    <property type="entry name" value="DNA LIGASE 1/3 FAMILY MEMBER"/>
    <property type="match status" value="1"/>
</dbReference>
<proteinExistence type="inferred from homology"/>
<dbReference type="GO" id="GO:0006281">
    <property type="term" value="P:DNA repair"/>
    <property type="evidence" value="ECO:0007669"/>
    <property type="project" value="UniProtKB-KW"/>
</dbReference>
<keyword evidence="2" id="KW-0436">Ligase</keyword>
<dbReference type="GO" id="GO:0003677">
    <property type="term" value="F:DNA binding"/>
    <property type="evidence" value="ECO:0007669"/>
    <property type="project" value="InterPro"/>
</dbReference>
<feature type="domain" description="DNA ligase ATP-dependent N-terminal" evidence="9">
    <location>
        <begin position="29"/>
        <end position="197"/>
    </location>
</feature>
<evidence type="ECO:0000256" key="5">
    <source>
        <dbReference type="ARBA" id="ARBA00022840"/>
    </source>
</evidence>
<sequence>MSQQVGLSQLPSEAQNTDNGILEVDAGAFIRFSEVAEQIAATTKRLQKAALLGSYFTSLTDNDLTVAARYFAGYVFPLRSQQTINVGGAALLNAIAQVTGDEKTSLQQQLVQLGDPGDVAFLAFTQNPLVQKPSLTLQELSHKLDELAIAKGTKSKAQLLTSLLNSATPLEAKYIVKLLSGDLRIGLKEGAVEDALARLFGVNVSLVQWVNMLTGDIGETALLARHQHLDRAKMQLFHPIKFMLASPVADLTEVAVQLPAGFVVEDKYDGIRAQVHVAPLAESSDPVLHGKVADGRRVAIFSRTLDEITPSFPDLIEPLANIIPIAGECAERTLRDCAERTLCAFAFKKMV</sequence>
<evidence type="ECO:0000313" key="11">
    <source>
        <dbReference type="Proteomes" id="UP000032452"/>
    </source>
</evidence>
<dbReference type="AlphaFoldDB" id="A0A0D8ZWF4"/>
<dbReference type="InterPro" id="IPR050191">
    <property type="entry name" value="ATP-dep_DNA_ligase"/>
</dbReference>
<dbReference type="SUPFAM" id="SSF56091">
    <property type="entry name" value="DNA ligase/mRNA capping enzyme, catalytic domain"/>
    <property type="match status" value="1"/>
</dbReference>
<dbReference type="GO" id="GO:0003910">
    <property type="term" value="F:DNA ligase (ATP) activity"/>
    <property type="evidence" value="ECO:0007669"/>
    <property type="project" value="InterPro"/>
</dbReference>
<evidence type="ECO:0000259" key="9">
    <source>
        <dbReference type="Pfam" id="PF04675"/>
    </source>
</evidence>
<dbReference type="OrthoDB" id="9767858at2"/>
<dbReference type="PANTHER" id="PTHR45674:SF4">
    <property type="entry name" value="DNA LIGASE 1"/>
    <property type="match status" value="1"/>
</dbReference>
<keyword evidence="4" id="KW-0227">DNA damage</keyword>
<keyword evidence="7" id="KW-0234">DNA repair</keyword>
<evidence type="ECO:0000259" key="8">
    <source>
        <dbReference type="Pfam" id="PF01068"/>
    </source>
</evidence>
<dbReference type="InterPro" id="IPR012308">
    <property type="entry name" value="DNA_ligase_ATP-dep_N"/>
</dbReference>
<comment type="similarity">
    <text evidence="1">Belongs to the ATP-dependent DNA ligase family.</text>
</comment>
<keyword evidence="11" id="KW-1185">Reference proteome</keyword>
<evidence type="ECO:0000256" key="7">
    <source>
        <dbReference type="ARBA" id="ARBA00023204"/>
    </source>
</evidence>
<dbReference type="GO" id="GO:0005524">
    <property type="term" value="F:ATP binding"/>
    <property type="evidence" value="ECO:0007669"/>
    <property type="project" value="UniProtKB-KW"/>
</dbReference>
<dbReference type="InterPro" id="IPR016059">
    <property type="entry name" value="DNA_ligase_ATP-dep_CS"/>
</dbReference>
<keyword evidence="3" id="KW-0547">Nucleotide-binding</keyword>
<evidence type="ECO:0000256" key="6">
    <source>
        <dbReference type="ARBA" id="ARBA00023172"/>
    </source>
</evidence>